<dbReference type="PROSITE" id="PS51257">
    <property type="entry name" value="PROKAR_LIPOPROTEIN"/>
    <property type="match status" value="1"/>
</dbReference>
<keyword evidence="4" id="KW-0732">Signal</keyword>
<dbReference type="OrthoDB" id="4213880at2"/>
<dbReference type="InterPro" id="IPR018990">
    <property type="entry name" value="Prot_inh_I42_chagasin"/>
</dbReference>
<feature type="region of interest" description="Disordered" evidence="3">
    <location>
        <begin position="125"/>
        <end position="151"/>
    </location>
</feature>
<dbReference type="GO" id="GO:0004869">
    <property type="term" value="F:cysteine-type endopeptidase inhibitor activity"/>
    <property type="evidence" value="ECO:0007669"/>
    <property type="project" value="UniProtKB-KW"/>
</dbReference>
<evidence type="ECO:0000256" key="4">
    <source>
        <dbReference type="SAM" id="SignalP"/>
    </source>
</evidence>
<dbReference type="KEGG" id="scya:EJ357_21910"/>
<evidence type="ECO:0000256" key="3">
    <source>
        <dbReference type="SAM" id="MobiDB-lite"/>
    </source>
</evidence>
<evidence type="ECO:0000313" key="7">
    <source>
        <dbReference type="Proteomes" id="UP000280298"/>
    </source>
</evidence>
<evidence type="ECO:0000259" key="5">
    <source>
        <dbReference type="Pfam" id="PF09394"/>
    </source>
</evidence>
<proteinExistence type="predicted"/>
<dbReference type="AlphaFoldDB" id="A0A3Q9EU86"/>
<accession>A0A3Q9EU86</accession>
<dbReference type="Proteomes" id="UP000280298">
    <property type="component" value="Chromosome"/>
</dbReference>
<dbReference type="SUPFAM" id="SSF141066">
    <property type="entry name" value="ICP-like"/>
    <property type="match status" value="1"/>
</dbReference>
<evidence type="ECO:0000256" key="2">
    <source>
        <dbReference type="ARBA" id="ARBA00022704"/>
    </source>
</evidence>
<gene>
    <name evidence="6" type="ORF">EJ357_21910</name>
</gene>
<sequence>MTPVRIRTALAALPLVALAGCGLTGPDSYGTDERKVTVDAGDEFTLEVPASPSLGENWYLAEPRPDSAVLRYESKGEDYEGGDKGVTGAGGGTQQFEFTAVAPGKTTVKLLYCPHGLCHSAAEVTASPSPGVSASPPVLTAAETDTPDDNDNPTYYLYTITVT</sequence>
<evidence type="ECO:0000256" key="1">
    <source>
        <dbReference type="ARBA" id="ARBA00022690"/>
    </source>
</evidence>
<keyword evidence="7" id="KW-1185">Reference proteome</keyword>
<feature type="signal peptide" evidence="4">
    <location>
        <begin position="1"/>
        <end position="19"/>
    </location>
</feature>
<protein>
    <recommendedName>
        <fullName evidence="5">Proteinase inhibitor I42 chagasin domain-containing protein</fullName>
    </recommendedName>
</protein>
<reference evidence="6 7" key="1">
    <citation type="journal article" date="2019" name="Int. J. Syst. Evol. Microbiol.">
        <title>Streptomyces cyaneochromogenes sp. nov., a blue pigment-producing actinomycete from manganese-contaminated soil.</title>
        <authorList>
            <person name="Tang X."/>
            <person name="Zhao J."/>
            <person name="Li K."/>
            <person name="Chen Z."/>
            <person name="Sun Y."/>
            <person name="Gao J."/>
        </authorList>
    </citation>
    <scope>NUCLEOTIDE SEQUENCE [LARGE SCALE GENOMIC DNA]</scope>
    <source>
        <strain evidence="6 7">MK-45</strain>
    </source>
</reference>
<feature type="chain" id="PRO_5039252850" description="Proteinase inhibitor I42 chagasin domain-containing protein" evidence="4">
    <location>
        <begin position="20"/>
        <end position="163"/>
    </location>
</feature>
<dbReference type="Gene3D" id="2.60.40.2020">
    <property type="match status" value="1"/>
</dbReference>
<keyword evidence="1" id="KW-0646">Protease inhibitor</keyword>
<organism evidence="6 7">
    <name type="scientific">Streptomyces cyaneochromogenes</name>
    <dbReference type="NCBI Taxonomy" id="2496836"/>
    <lineage>
        <taxon>Bacteria</taxon>
        <taxon>Bacillati</taxon>
        <taxon>Actinomycetota</taxon>
        <taxon>Actinomycetes</taxon>
        <taxon>Kitasatosporales</taxon>
        <taxon>Streptomycetaceae</taxon>
        <taxon>Streptomyces</taxon>
    </lineage>
</organism>
<name>A0A3Q9EU86_9ACTN</name>
<dbReference type="EMBL" id="CP034539">
    <property type="protein sequence ID" value="AZQ35819.1"/>
    <property type="molecule type" value="Genomic_DNA"/>
</dbReference>
<dbReference type="InterPro" id="IPR036331">
    <property type="entry name" value="Chagasin-like_sf"/>
</dbReference>
<feature type="domain" description="Proteinase inhibitor I42 chagasin" evidence="5">
    <location>
        <begin position="38"/>
        <end position="113"/>
    </location>
</feature>
<evidence type="ECO:0000313" key="6">
    <source>
        <dbReference type="EMBL" id="AZQ35819.1"/>
    </source>
</evidence>
<feature type="compositionally biased region" description="Low complexity" evidence="3">
    <location>
        <begin position="126"/>
        <end position="138"/>
    </location>
</feature>
<keyword evidence="2" id="KW-0789">Thiol protease inhibitor</keyword>
<dbReference type="Pfam" id="PF09394">
    <property type="entry name" value="Inhibitor_I42"/>
    <property type="match status" value="1"/>
</dbReference>